<protein>
    <recommendedName>
        <fullName evidence="4">Arrestin-like N-terminal domain-containing protein</fullName>
    </recommendedName>
</protein>
<accession>A0A4V4HGC1</accession>
<name>A0A4V4HGC1_DENBC</name>
<dbReference type="InterPro" id="IPR014752">
    <property type="entry name" value="Arrestin-like_C"/>
</dbReference>
<dbReference type="EMBL" id="ML179140">
    <property type="protein sequence ID" value="THU98215.1"/>
    <property type="molecule type" value="Genomic_DNA"/>
</dbReference>
<feature type="compositionally biased region" description="Low complexity" evidence="1">
    <location>
        <begin position="1"/>
        <end position="21"/>
    </location>
</feature>
<proteinExistence type="predicted"/>
<dbReference type="Proteomes" id="UP000297245">
    <property type="component" value="Unassembled WGS sequence"/>
</dbReference>
<gene>
    <name evidence="2" type="ORF">K435DRAFT_856854</name>
</gene>
<sequence length="416" mass="46134">MEPQLPSYSPSSSSPPFSTYPGQDERTLLRTEGIGITATGTFTKQCGNISITLTEQEDGAEVPVYPQRGVVAGSVDFANTSHICEVTLKFQGRLRLSVTGSNASTSDIKILNEAFVLFSSTENSTCPRSIPFSVIFPSTFSDGTRELSMPPSYEVTFTGIPGLYANSEYNLKVVVKYSKALPWNKQKNMIVPLFYKPRKRPPQPMTPTIGFLSSMKISPEEWYQTTAILKSRPGSQLSPLETHFILPSVRSFGLSDRIPFHIQVIGPLSSLRTFLSHLSTRQLVGAELNRPKDPHVMIMSVLILREVYVEVNRQVVYKHCVVGRGELRAIPPRCDSSSCNDSDDREEALDWEGEVKCNDCVKVGHFDAGKVAVKEFLVFSIQAGLPMQSTDFLSLRNAVPISLVTDTWNDGNVYDF</sequence>
<dbReference type="AlphaFoldDB" id="A0A4V4HGC1"/>
<reference evidence="2 3" key="1">
    <citation type="journal article" date="2019" name="Nat. Ecol. Evol.">
        <title>Megaphylogeny resolves global patterns of mushroom evolution.</title>
        <authorList>
            <person name="Varga T."/>
            <person name="Krizsan K."/>
            <person name="Foldi C."/>
            <person name="Dima B."/>
            <person name="Sanchez-Garcia M."/>
            <person name="Sanchez-Ramirez S."/>
            <person name="Szollosi G.J."/>
            <person name="Szarkandi J.G."/>
            <person name="Papp V."/>
            <person name="Albert L."/>
            <person name="Andreopoulos W."/>
            <person name="Angelini C."/>
            <person name="Antonin V."/>
            <person name="Barry K.W."/>
            <person name="Bougher N.L."/>
            <person name="Buchanan P."/>
            <person name="Buyck B."/>
            <person name="Bense V."/>
            <person name="Catcheside P."/>
            <person name="Chovatia M."/>
            <person name="Cooper J."/>
            <person name="Damon W."/>
            <person name="Desjardin D."/>
            <person name="Finy P."/>
            <person name="Geml J."/>
            <person name="Haridas S."/>
            <person name="Hughes K."/>
            <person name="Justo A."/>
            <person name="Karasinski D."/>
            <person name="Kautmanova I."/>
            <person name="Kiss B."/>
            <person name="Kocsube S."/>
            <person name="Kotiranta H."/>
            <person name="LaButti K.M."/>
            <person name="Lechner B.E."/>
            <person name="Liimatainen K."/>
            <person name="Lipzen A."/>
            <person name="Lukacs Z."/>
            <person name="Mihaltcheva S."/>
            <person name="Morgado L.N."/>
            <person name="Niskanen T."/>
            <person name="Noordeloos M.E."/>
            <person name="Ohm R.A."/>
            <person name="Ortiz-Santana B."/>
            <person name="Ovrebo C."/>
            <person name="Racz N."/>
            <person name="Riley R."/>
            <person name="Savchenko A."/>
            <person name="Shiryaev A."/>
            <person name="Soop K."/>
            <person name="Spirin V."/>
            <person name="Szebenyi C."/>
            <person name="Tomsovsky M."/>
            <person name="Tulloss R.E."/>
            <person name="Uehling J."/>
            <person name="Grigoriev I.V."/>
            <person name="Vagvolgyi C."/>
            <person name="Papp T."/>
            <person name="Martin F.M."/>
            <person name="Miettinen O."/>
            <person name="Hibbett D.S."/>
            <person name="Nagy L.G."/>
        </authorList>
    </citation>
    <scope>NUCLEOTIDE SEQUENCE [LARGE SCALE GENOMIC DNA]</scope>
    <source>
        <strain evidence="2 3">CBS 962.96</strain>
    </source>
</reference>
<feature type="region of interest" description="Disordered" evidence="1">
    <location>
        <begin position="1"/>
        <end position="23"/>
    </location>
</feature>
<dbReference type="Gene3D" id="2.60.40.640">
    <property type="match status" value="1"/>
</dbReference>
<dbReference type="OrthoDB" id="3252135at2759"/>
<evidence type="ECO:0008006" key="4">
    <source>
        <dbReference type="Google" id="ProtNLM"/>
    </source>
</evidence>
<keyword evidence="3" id="KW-1185">Reference proteome</keyword>
<evidence type="ECO:0000313" key="3">
    <source>
        <dbReference type="Proteomes" id="UP000297245"/>
    </source>
</evidence>
<evidence type="ECO:0000256" key="1">
    <source>
        <dbReference type="SAM" id="MobiDB-lite"/>
    </source>
</evidence>
<organism evidence="2 3">
    <name type="scientific">Dendrothele bispora (strain CBS 962.96)</name>
    <dbReference type="NCBI Taxonomy" id="1314807"/>
    <lineage>
        <taxon>Eukaryota</taxon>
        <taxon>Fungi</taxon>
        <taxon>Dikarya</taxon>
        <taxon>Basidiomycota</taxon>
        <taxon>Agaricomycotina</taxon>
        <taxon>Agaricomycetes</taxon>
        <taxon>Agaricomycetidae</taxon>
        <taxon>Agaricales</taxon>
        <taxon>Agaricales incertae sedis</taxon>
        <taxon>Dendrothele</taxon>
    </lineage>
</organism>
<evidence type="ECO:0000313" key="2">
    <source>
        <dbReference type="EMBL" id="THU98215.1"/>
    </source>
</evidence>